<dbReference type="PANTHER" id="PTHR47797:SF5">
    <property type="entry name" value="CELLOBIOSE DEHYDROGENASE CYTOCHROME DOMAIN-CONTAINING PROTEIN"/>
    <property type="match status" value="1"/>
</dbReference>
<reference evidence="3" key="1">
    <citation type="journal article" date="2020" name="Stud. Mycol.">
        <title>101 Dothideomycetes genomes: a test case for predicting lifestyles and emergence of pathogens.</title>
        <authorList>
            <person name="Haridas S."/>
            <person name="Albert R."/>
            <person name="Binder M."/>
            <person name="Bloem J."/>
            <person name="Labutti K."/>
            <person name="Salamov A."/>
            <person name="Andreopoulos B."/>
            <person name="Baker S."/>
            <person name="Barry K."/>
            <person name="Bills G."/>
            <person name="Bluhm B."/>
            <person name="Cannon C."/>
            <person name="Castanera R."/>
            <person name="Culley D."/>
            <person name="Daum C."/>
            <person name="Ezra D."/>
            <person name="Gonzalez J."/>
            <person name="Henrissat B."/>
            <person name="Kuo A."/>
            <person name="Liang C."/>
            <person name="Lipzen A."/>
            <person name="Lutzoni F."/>
            <person name="Magnuson J."/>
            <person name="Mondo S."/>
            <person name="Nolan M."/>
            <person name="Ohm R."/>
            <person name="Pangilinan J."/>
            <person name="Park H.-J."/>
            <person name="Ramirez L."/>
            <person name="Alfaro M."/>
            <person name="Sun H."/>
            <person name="Tritt A."/>
            <person name="Yoshinaga Y."/>
            <person name="Zwiers L.-H."/>
            <person name="Turgeon B."/>
            <person name="Goodwin S."/>
            <person name="Spatafora J."/>
            <person name="Crous P."/>
            <person name="Grigoriev I."/>
        </authorList>
    </citation>
    <scope>NUCLEOTIDE SEQUENCE</scope>
    <source>
        <strain evidence="3">CBS 122367</strain>
    </source>
</reference>
<evidence type="ECO:0000313" key="3">
    <source>
        <dbReference type="EMBL" id="KAF2692002.1"/>
    </source>
</evidence>
<dbReference type="OrthoDB" id="413885at2759"/>
<dbReference type="InterPro" id="IPR005018">
    <property type="entry name" value="DOMON_domain"/>
</dbReference>
<dbReference type="PANTHER" id="PTHR47797">
    <property type="entry name" value="DEHYDROGENASE, PUTATIVE (AFU_ORTHOLOGUE AFUA_8G05805)-RELATED"/>
    <property type="match status" value="1"/>
</dbReference>
<evidence type="ECO:0000259" key="2">
    <source>
        <dbReference type="SMART" id="SM00664"/>
    </source>
</evidence>
<proteinExistence type="predicted"/>
<feature type="chain" id="PRO_5026059139" evidence="1">
    <location>
        <begin position="17"/>
        <end position="222"/>
    </location>
</feature>
<name>A0A6G1JN52_9PLEO</name>
<protein>
    <submittedName>
        <fullName evidence="3">Iron reductase domain protein</fullName>
    </submittedName>
</protein>
<sequence>MKLSFGLAALAGLASAWPSYKLSTRAESAITYVDPDTGFTFSEFKAAYTLQSNIVYRMAVPSNPPSGAYDIVIQVVTPNQVGWNGLAWGGNMVRNPLTVAYPNGNKVTLSSRWATGHTTPSMYTGATYTLLTNGNKVNGSHWQFTAKCSGCTTWTGASGAQRINPAATSQRLAFAWSPTKPGSPGSNTSTIAVHDTPNYWYHDFTKGVNPNFDELLARNGGK</sequence>
<dbReference type="InterPro" id="IPR015920">
    <property type="entry name" value="Cellobiose_DH-like_cyt"/>
</dbReference>
<dbReference type="SUPFAM" id="SSF49344">
    <property type="entry name" value="CBD9-like"/>
    <property type="match status" value="1"/>
</dbReference>
<dbReference type="AlphaFoldDB" id="A0A6G1JN52"/>
<feature type="signal peptide" evidence="1">
    <location>
        <begin position="1"/>
        <end position="16"/>
    </location>
</feature>
<dbReference type="SMART" id="SM00664">
    <property type="entry name" value="DoH"/>
    <property type="match status" value="1"/>
</dbReference>
<keyword evidence="1" id="KW-0732">Signal</keyword>
<dbReference type="Proteomes" id="UP000799291">
    <property type="component" value="Unassembled WGS sequence"/>
</dbReference>
<dbReference type="Gene3D" id="2.60.40.1210">
    <property type="entry name" value="Cellobiose dehydrogenase, cytochrome domain"/>
    <property type="match status" value="1"/>
</dbReference>
<keyword evidence="4" id="KW-1185">Reference proteome</keyword>
<accession>A0A6G1JN52</accession>
<evidence type="ECO:0000313" key="4">
    <source>
        <dbReference type="Proteomes" id="UP000799291"/>
    </source>
</evidence>
<evidence type="ECO:0000256" key="1">
    <source>
        <dbReference type="SAM" id="SignalP"/>
    </source>
</evidence>
<dbReference type="EMBL" id="MU005569">
    <property type="protein sequence ID" value="KAF2692002.1"/>
    <property type="molecule type" value="Genomic_DNA"/>
</dbReference>
<organism evidence="3 4">
    <name type="scientific">Lentithecium fluviatile CBS 122367</name>
    <dbReference type="NCBI Taxonomy" id="1168545"/>
    <lineage>
        <taxon>Eukaryota</taxon>
        <taxon>Fungi</taxon>
        <taxon>Dikarya</taxon>
        <taxon>Ascomycota</taxon>
        <taxon>Pezizomycotina</taxon>
        <taxon>Dothideomycetes</taxon>
        <taxon>Pleosporomycetidae</taxon>
        <taxon>Pleosporales</taxon>
        <taxon>Massarineae</taxon>
        <taxon>Lentitheciaceae</taxon>
        <taxon>Lentithecium</taxon>
    </lineage>
</organism>
<feature type="domain" description="DOMON" evidence="2">
    <location>
        <begin position="83"/>
        <end position="177"/>
    </location>
</feature>
<dbReference type="Pfam" id="PF16010">
    <property type="entry name" value="CDH-cyt"/>
    <property type="match status" value="1"/>
</dbReference>
<gene>
    <name evidence="3" type="ORF">K458DRAFT_354198</name>
</gene>
<dbReference type="CDD" id="cd09630">
    <property type="entry name" value="CDH_like_cytochrome"/>
    <property type="match status" value="1"/>
</dbReference>